<evidence type="ECO:0000313" key="1">
    <source>
        <dbReference type="EMBL" id="KAF5877019.1"/>
    </source>
</evidence>
<protein>
    <submittedName>
        <fullName evidence="1">Uncharacterized protein</fullName>
    </submittedName>
</protein>
<sequence>KGRRPSEKSEPTFLNLLCATSYLLNLLLNSTPASFLQPQTPNPIILRHKVNRPSQDQPQSHDYSEPKWISSHSSKFDVALRMPRQLSLPQEPRPVLSYTAIDGPSFCLAILIKEVIPIANKTHATIAKTMMLDML</sequence>
<feature type="non-terminal residue" evidence="1">
    <location>
        <position position="135"/>
    </location>
</feature>
<reference evidence="1 2" key="1">
    <citation type="journal article" date="2020" name="Phytopathology">
        <title>A high-quality genome resource of Botrytis fragariae, a new and rapidly spreading fungal pathogen causing strawberry gray mold in the U.S.A.</title>
        <authorList>
            <person name="Wu Y."/>
            <person name="Saski C.A."/>
            <person name="Schnabel G."/>
            <person name="Xiao S."/>
            <person name="Hu M."/>
        </authorList>
    </citation>
    <scope>NUCLEOTIDE SEQUENCE [LARGE SCALE GENOMIC DNA]</scope>
    <source>
        <strain evidence="1 2">BVB16</strain>
    </source>
</reference>
<evidence type="ECO:0000313" key="2">
    <source>
        <dbReference type="Proteomes" id="UP000531561"/>
    </source>
</evidence>
<organism evidence="1 2">
    <name type="scientific">Botrytis fragariae</name>
    <dbReference type="NCBI Taxonomy" id="1964551"/>
    <lineage>
        <taxon>Eukaryota</taxon>
        <taxon>Fungi</taxon>
        <taxon>Dikarya</taxon>
        <taxon>Ascomycota</taxon>
        <taxon>Pezizomycotina</taxon>
        <taxon>Leotiomycetes</taxon>
        <taxon>Helotiales</taxon>
        <taxon>Sclerotiniaceae</taxon>
        <taxon>Botrytis</taxon>
    </lineage>
</organism>
<dbReference type="AlphaFoldDB" id="A0A8H6ELY7"/>
<dbReference type="Proteomes" id="UP000531561">
    <property type="component" value="Unassembled WGS sequence"/>
</dbReference>
<dbReference type="GeneID" id="59255503"/>
<accession>A0A8H6ELY7</accession>
<dbReference type="RefSeq" id="XP_037195965.1">
    <property type="nucleotide sequence ID" value="XM_037331811.1"/>
</dbReference>
<dbReference type="EMBL" id="JABFCT010000003">
    <property type="protein sequence ID" value="KAF5877019.1"/>
    <property type="molecule type" value="Genomic_DNA"/>
</dbReference>
<name>A0A8H6ELY7_9HELO</name>
<proteinExistence type="predicted"/>
<gene>
    <name evidence="1" type="ORF">Bfra_001378</name>
</gene>
<comment type="caution">
    <text evidence="1">The sequence shown here is derived from an EMBL/GenBank/DDBJ whole genome shotgun (WGS) entry which is preliminary data.</text>
</comment>
<keyword evidence="2" id="KW-1185">Reference proteome</keyword>